<dbReference type="RefSeq" id="WP_369788471.1">
    <property type="nucleotide sequence ID" value="NZ_CP165628.1"/>
</dbReference>
<evidence type="ECO:0000313" key="2">
    <source>
        <dbReference type="EMBL" id="XDU71094.1"/>
    </source>
</evidence>
<feature type="domain" description="Bacteriophage CI repressor C-terminal" evidence="1">
    <location>
        <begin position="3"/>
        <end position="95"/>
    </location>
</feature>
<reference evidence="2" key="1">
    <citation type="submission" date="2024-07" db="EMBL/GenBank/DDBJ databases">
        <authorList>
            <person name="Biller S.J."/>
        </authorList>
    </citation>
    <scope>NUCLEOTIDE SEQUENCE</scope>
    <source>
        <strain evidence="2">WC2420</strain>
    </source>
</reference>
<dbReference type="AlphaFoldDB" id="A0AB39VN38"/>
<dbReference type="Pfam" id="PF16452">
    <property type="entry name" value="Phage_CI_C"/>
    <property type="match status" value="1"/>
</dbReference>
<proteinExistence type="predicted"/>
<dbReference type="GO" id="GO:0051259">
    <property type="term" value="P:protein complex oligomerization"/>
    <property type="evidence" value="ECO:0007669"/>
    <property type="project" value="InterPro"/>
</dbReference>
<dbReference type="InterPro" id="IPR032499">
    <property type="entry name" value="Phage_CI_C"/>
</dbReference>
<gene>
    <name evidence="2" type="ORF">AB3G37_16205</name>
</gene>
<sequence length="103" mass="11494">MLLNGGKLEHAGYWEADLSFVSNNFSDPNFLYNNSGSWLVDLGVKDLRNGSWILRVDDKYDIYDVILLPGIKISIINNGSSFSCGIDEVAATDKVIIALEYKF</sequence>
<organism evidence="2">
    <name type="scientific">Rouxiella sp. WC2420</name>
    <dbReference type="NCBI Taxonomy" id="3234145"/>
    <lineage>
        <taxon>Bacteria</taxon>
        <taxon>Pseudomonadati</taxon>
        <taxon>Pseudomonadota</taxon>
        <taxon>Gammaproteobacteria</taxon>
        <taxon>Enterobacterales</taxon>
        <taxon>Yersiniaceae</taxon>
        <taxon>Rouxiella</taxon>
    </lineage>
</organism>
<dbReference type="EMBL" id="CP165628">
    <property type="protein sequence ID" value="XDU71094.1"/>
    <property type="molecule type" value="Genomic_DNA"/>
</dbReference>
<name>A0AB39VN38_9GAMM</name>
<accession>A0AB39VN38</accession>
<protein>
    <recommendedName>
        <fullName evidence="1">Bacteriophage CI repressor C-terminal domain-containing protein</fullName>
    </recommendedName>
</protein>
<evidence type="ECO:0000259" key="1">
    <source>
        <dbReference type="Pfam" id="PF16452"/>
    </source>
</evidence>
<dbReference type="Gene3D" id="2.10.109.10">
    <property type="entry name" value="Umud Fragment, subunit A"/>
    <property type="match status" value="1"/>
</dbReference>